<gene>
    <name evidence="3" type="ORF">FQK23_03920</name>
</gene>
<dbReference type="PIRSF" id="PIRSF500136">
    <property type="entry name" value="UDP_ManNAc_DH"/>
    <property type="match status" value="1"/>
</dbReference>
<dbReference type="Pfam" id="PF03720">
    <property type="entry name" value="UDPG_MGDP_dh_C"/>
    <property type="match status" value="1"/>
</dbReference>
<evidence type="ECO:0000313" key="4">
    <source>
        <dbReference type="Proteomes" id="UP000320531"/>
    </source>
</evidence>
<dbReference type="InterPro" id="IPR001732">
    <property type="entry name" value="UDP-Glc/GDP-Man_DH_N"/>
</dbReference>
<dbReference type="Proteomes" id="UP000320531">
    <property type="component" value="Unassembled WGS sequence"/>
</dbReference>
<evidence type="ECO:0000259" key="2">
    <source>
        <dbReference type="SMART" id="SM00984"/>
    </source>
</evidence>
<dbReference type="GO" id="GO:0051287">
    <property type="term" value="F:NAD binding"/>
    <property type="evidence" value="ECO:0007669"/>
    <property type="project" value="InterPro"/>
</dbReference>
<dbReference type="PIRSF" id="PIRSF000124">
    <property type="entry name" value="UDPglc_GDPman_dh"/>
    <property type="match status" value="1"/>
</dbReference>
<feature type="domain" description="UDP-glucose/GDP-mannose dehydrogenase C-terminal" evidence="2">
    <location>
        <begin position="319"/>
        <end position="414"/>
    </location>
</feature>
<dbReference type="RefSeq" id="WP_144656712.1">
    <property type="nucleotide sequence ID" value="NZ_BAAAJC010000008.1"/>
</dbReference>
<dbReference type="InterPro" id="IPR014026">
    <property type="entry name" value="UDP-Glc/GDP-Man_DH_dimer"/>
</dbReference>
<dbReference type="InterPro" id="IPR014027">
    <property type="entry name" value="UDP-Glc/GDP-Man_DH_C"/>
</dbReference>
<dbReference type="InterPro" id="IPR008927">
    <property type="entry name" value="6-PGluconate_DH-like_C_sf"/>
</dbReference>
<dbReference type="GO" id="GO:0016616">
    <property type="term" value="F:oxidoreductase activity, acting on the CH-OH group of donors, NAD or NADP as acceptor"/>
    <property type="evidence" value="ECO:0007669"/>
    <property type="project" value="InterPro"/>
</dbReference>
<dbReference type="InterPro" id="IPR036220">
    <property type="entry name" value="UDP-Glc/GDP-Man_DH_C_sf"/>
</dbReference>
<evidence type="ECO:0000313" key="3">
    <source>
        <dbReference type="EMBL" id="TVU57065.1"/>
    </source>
</evidence>
<dbReference type="Pfam" id="PF03721">
    <property type="entry name" value="UDPG_MGDP_dh_N"/>
    <property type="match status" value="1"/>
</dbReference>
<reference evidence="3 4" key="1">
    <citation type="submission" date="2019-07" db="EMBL/GenBank/DDBJ databases">
        <title>Draft genome of C. aurimucosum strain 14-2523.</title>
        <authorList>
            <person name="Pacheco L.G.C."/>
            <person name="Aguiar E.R.G.R."/>
            <person name="Navas J."/>
            <person name="Santos C.S."/>
            <person name="Rocha D.J.P.G."/>
        </authorList>
    </citation>
    <scope>NUCLEOTIDE SEQUENCE [LARGE SCALE GENOMIC DNA]</scope>
    <source>
        <strain evidence="3 4">14-2523</strain>
    </source>
</reference>
<proteinExistence type="inferred from homology"/>
<evidence type="ECO:0000256" key="1">
    <source>
        <dbReference type="PIRNR" id="PIRNR000124"/>
    </source>
</evidence>
<comment type="similarity">
    <text evidence="1">Belongs to the UDP-glucose/GDP-mannose dehydrogenase family.</text>
</comment>
<dbReference type="InterPro" id="IPR028359">
    <property type="entry name" value="UDP_ManNAc/GlcNAc_DH"/>
</dbReference>
<dbReference type="SUPFAM" id="SSF51735">
    <property type="entry name" value="NAD(P)-binding Rossmann-fold domains"/>
    <property type="match status" value="1"/>
</dbReference>
<organism evidence="3 4">
    <name type="scientific">Corynebacterium aurimucosum</name>
    <dbReference type="NCBI Taxonomy" id="169292"/>
    <lineage>
        <taxon>Bacteria</taxon>
        <taxon>Bacillati</taxon>
        <taxon>Actinomycetota</taxon>
        <taxon>Actinomycetes</taxon>
        <taxon>Mycobacteriales</taxon>
        <taxon>Corynebacteriaceae</taxon>
        <taxon>Corynebacterium</taxon>
    </lineage>
</organism>
<name>A0A558GJM7_9CORY</name>
<dbReference type="GO" id="GO:0016628">
    <property type="term" value="F:oxidoreductase activity, acting on the CH-CH group of donors, NAD or NADP as acceptor"/>
    <property type="evidence" value="ECO:0007669"/>
    <property type="project" value="InterPro"/>
</dbReference>
<comment type="caution">
    <text evidence="3">The sequence shown here is derived from an EMBL/GenBank/DDBJ whole genome shotgun (WGS) entry which is preliminary data.</text>
</comment>
<protein>
    <submittedName>
        <fullName evidence="3">Nucleotide sugar dehydrogenase</fullName>
    </submittedName>
</protein>
<dbReference type="PANTHER" id="PTHR43491">
    <property type="entry name" value="UDP-N-ACETYL-D-MANNOSAMINE DEHYDROGENASE"/>
    <property type="match status" value="1"/>
</dbReference>
<dbReference type="PANTHER" id="PTHR43491:SF1">
    <property type="entry name" value="UDP-N-ACETYL-D-MANNOSAMINE DEHYDROGENASE"/>
    <property type="match status" value="1"/>
</dbReference>
<dbReference type="InterPro" id="IPR036291">
    <property type="entry name" value="NAD(P)-bd_dom_sf"/>
</dbReference>
<dbReference type="AlphaFoldDB" id="A0A558GJM7"/>
<dbReference type="GO" id="GO:0000271">
    <property type="term" value="P:polysaccharide biosynthetic process"/>
    <property type="evidence" value="ECO:0007669"/>
    <property type="project" value="InterPro"/>
</dbReference>
<accession>A0A558GJM7</accession>
<dbReference type="NCBIfam" id="TIGR03026">
    <property type="entry name" value="NDP-sugDHase"/>
    <property type="match status" value="1"/>
</dbReference>
<dbReference type="EMBL" id="VMTY01000009">
    <property type="protein sequence ID" value="TVU57065.1"/>
    <property type="molecule type" value="Genomic_DNA"/>
</dbReference>
<dbReference type="SMART" id="SM00984">
    <property type="entry name" value="UDPG_MGDP_dh_C"/>
    <property type="match status" value="1"/>
</dbReference>
<dbReference type="Pfam" id="PF00984">
    <property type="entry name" value="UDPG_MGDP_dh"/>
    <property type="match status" value="1"/>
</dbReference>
<dbReference type="InterPro" id="IPR017476">
    <property type="entry name" value="UDP-Glc/GDP-Man"/>
</dbReference>
<dbReference type="Gene3D" id="3.40.50.720">
    <property type="entry name" value="NAD(P)-binding Rossmann-like Domain"/>
    <property type="match status" value="2"/>
</dbReference>
<dbReference type="SUPFAM" id="SSF52413">
    <property type="entry name" value="UDP-glucose/GDP-mannose dehydrogenase C-terminal domain"/>
    <property type="match status" value="1"/>
</dbReference>
<dbReference type="SUPFAM" id="SSF48179">
    <property type="entry name" value="6-phosphogluconate dehydrogenase C-terminal domain-like"/>
    <property type="match status" value="1"/>
</dbReference>
<sequence>MTRTVTVVGQGYVGLPLAEAAARSGWRTFGFDVSESVVNALNSGISHIDDITEESLAKMIEAGYTASNSPNVIAESDVVVVCVPTPLGDAGAPDLAAVKSATTTVGKYLKRGAVIVLESTTYPGTTEDVCVPILEKESGLREGTDFYVAFSPERVNPGMKEFGIRNTPKLVGGCTDVATEKAVAFYGSFIETVVPMSGAREAETSKLLENTFRHVNIALVNEMAKVCHELDIDIWEVIRGASTKPFGFMKFTPSAGVGGHCIPIDPNYLSYEVRRQLGYPLRFVELAQEINNSMPHYVVTRITELLNDQSRSVRGADILLVGVTYKPDISDQRESPAVPVADELIRRGANVNYYDPFVPEWYLESGTLNSVSEPLSAAENSDIVVVLQNHSSIDYGRLEEVAPAYFDTRGMSSNPANRL</sequence>